<keyword evidence="1" id="KW-0812">Transmembrane</keyword>
<dbReference type="AlphaFoldDB" id="A0A0U2U9A8"/>
<dbReference type="EMBL" id="CP006867">
    <property type="protein sequence ID" value="ALU12644.1"/>
    <property type="molecule type" value="Genomic_DNA"/>
</dbReference>
<reference evidence="2 3" key="1">
    <citation type="submission" date="2013-11" db="EMBL/GenBank/DDBJ databases">
        <title>Comparative genomics of Ignicoccus.</title>
        <authorList>
            <person name="Podar M."/>
        </authorList>
    </citation>
    <scope>NUCLEOTIDE SEQUENCE [LARGE SCALE GENOMIC DNA]</scope>
    <source>
        <strain evidence="2 3">DSM 13165</strain>
    </source>
</reference>
<protein>
    <submittedName>
        <fullName evidence="2">Uncharacterized protein</fullName>
    </submittedName>
</protein>
<feature type="transmembrane region" description="Helical" evidence="1">
    <location>
        <begin position="278"/>
        <end position="296"/>
    </location>
</feature>
<keyword evidence="3" id="KW-1185">Reference proteome</keyword>
<feature type="transmembrane region" description="Helical" evidence="1">
    <location>
        <begin position="128"/>
        <end position="148"/>
    </location>
</feature>
<keyword evidence="1" id="KW-0472">Membrane</keyword>
<organism evidence="2 3">
    <name type="scientific">Ignicoccus islandicus DSM 13165</name>
    <dbReference type="NCBI Taxonomy" id="940295"/>
    <lineage>
        <taxon>Archaea</taxon>
        <taxon>Thermoproteota</taxon>
        <taxon>Thermoprotei</taxon>
        <taxon>Desulfurococcales</taxon>
        <taxon>Desulfurococcaceae</taxon>
        <taxon>Ignicoccus</taxon>
    </lineage>
</organism>
<feature type="transmembrane region" description="Helical" evidence="1">
    <location>
        <begin position="55"/>
        <end position="77"/>
    </location>
</feature>
<feature type="transmembrane region" description="Helical" evidence="1">
    <location>
        <begin position="225"/>
        <end position="245"/>
    </location>
</feature>
<dbReference type="KEGG" id="iis:EYM_06020"/>
<dbReference type="STRING" id="940295.EYM_06020"/>
<feature type="transmembrane region" description="Helical" evidence="1">
    <location>
        <begin position="192"/>
        <end position="213"/>
    </location>
</feature>
<evidence type="ECO:0000256" key="1">
    <source>
        <dbReference type="SAM" id="Phobius"/>
    </source>
</evidence>
<evidence type="ECO:0000313" key="3">
    <source>
        <dbReference type="Proteomes" id="UP000060778"/>
    </source>
</evidence>
<feature type="transmembrane region" description="Helical" evidence="1">
    <location>
        <begin position="21"/>
        <end position="40"/>
    </location>
</feature>
<dbReference type="Proteomes" id="UP000060778">
    <property type="component" value="Chromosome"/>
</dbReference>
<feature type="transmembrane region" description="Helical" evidence="1">
    <location>
        <begin position="89"/>
        <end position="108"/>
    </location>
</feature>
<sequence length="569" mass="65271">MGKPEFSLKVLDKYVHKYPPYSRLGLFLFMIVVIMPTLTWHDVVHSEHVPYLYRYLYQLCVTVLEAVVVAFNLIYFTHLFPRAQGSNEVILEYAVAWVITLALGLISANAAEPQGDLITFLENMIPQISLFTLFYFNVIYALELFYFASNPSSKLHSDGRDYFIWPYSIPLMLECPFKWKYFTKSPDCILKYLWMFLPLLVSLLFLVIYPLALDETRSSSDVIDYIFPIKIFSVSSLVASSLDLMRRLFHAESMPCVKLDNVFGRTLRFHHLLRSNRIIILGFGVFSRVLTHVILIEQAFGKFLEVMPDYFYGVKRPPVHSERLEATSGSSEINVPSNESVELEENGSREGYLCSISDYPVVTSITIVDRDPQKHLWCTEEGLKRDMKYCLTVIDPKDTLVLSPSLESALILRDKFYFIPVQKYGKSIELRTPSLVLSLQGDATDRFLLYAMNPPESVYFIMVPSGEDNLEISSNISRITEVLMSEEGTQHAFGIYVRRGEPSKEGSVRTCKLVGISRTLERVPNKYYEATSPEGGSDCIVYSNFEHRLAHSIGALADFYSDWDEEWEE</sequence>
<gene>
    <name evidence="2" type="ORF">EYM_06020</name>
</gene>
<proteinExistence type="predicted"/>
<keyword evidence="1" id="KW-1133">Transmembrane helix</keyword>
<name>A0A0U2U9A8_9CREN</name>
<evidence type="ECO:0000313" key="2">
    <source>
        <dbReference type="EMBL" id="ALU12644.1"/>
    </source>
</evidence>
<accession>A0A0U2U9A8</accession>